<reference evidence="2" key="1">
    <citation type="journal article" date="2013" name="Nat. Commun.">
        <title>Whole-genome sequencing of Oryza brachyantha reveals mechanisms underlying Oryza genome evolution.</title>
        <authorList>
            <person name="Chen J."/>
            <person name="Huang Q."/>
            <person name="Gao D."/>
            <person name="Wang J."/>
            <person name="Lang Y."/>
            <person name="Liu T."/>
            <person name="Li B."/>
            <person name="Bai Z."/>
            <person name="Luis Goicoechea J."/>
            <person name="Liang C."/>
            <person name="Chen C."/>
            <person name="Zhang W."/>
            <person name="Sun S."/>
            <person name="Liao Y."/>
            <person name="Zhang X."/>
            <person name="Yang L."/>
            <person name="Song C."/>
            <person name="Wang M."/>
            <person name="Shi J."/>
            <person name="Liu G."/>
            <person name="Liu J."/>
            <person name="Zhou H."/>
            <person name="Zhou W."/>
            <person name="Yu Q."/>
            <person name="An N."/>
            <person name="Chen Y."/>
            <person name="Cai Q."/>
            <person name="Wang B."/>
            <person name="Liu B."/>
            <person name="Min J."/>
            <person name="Huang Y."/>
            <person name="Wu H."/>
            <person name="Li Z."/>
            <person name="Zhang Y."/>
            <person name="Yin Y."/>
            <person name="Song W."/>
            <person name="Jiang J."/>
            <person name="Jackson S.A."/>
            <person name="Wing R.A."/>
            <person name="Wang J."/>
            <person name="Chen M."/>
        </authorList>
    </citation>
    <scope>NUCLEOTIDE SEQUENCE [LARGE SCALE GENOMIC DNA]</scope>
    <source>
        <strain evidence="2">cv. IRGC 101232</strain>
    </source>
</reference>
<feature type="region of interest" description="Disordered" evidence="1">
    <location>
        <begin position="13"/>
        <end position="89"/>
    </location>
</feature>
<evidence type="ECO:0000313" key="3">
    <source>
        <dbReference type="Proteomes" id="UP000006038"/>
    </source>
</evidence>
<reference evidence="2" key="2">
    <citation type="submission" date="2013-04" db="UniProtKB">
        <authorList>
            <consortium name="EnsemblPlants"/>
        </authorList>
    </citation>
    <scope>IDENTIFICATION</scope>
</reference>
<name>J3N1E5_ORYBR</name>
<dbReference type="EnsemblPlants" id="OB10G13430.1">
    <property type="protein sequence ID" value="OB10G13430.1"/>
    <property type="gene ID" value="OB10G13430"/>
</dbReference>
<dbReference type="AlphaFoldDB" id="J3N1E5"/>
<evidence type="ECO:0000256" key="1">
    <source>
        <dbReference type="SAM" id="MobiDB-lite"/>
    </source>
</evidence>
<accession>J3N1E5</accession>
<protein>
    <submittedName>
        <fullName evidence="2">Uncharacterized protein</fullName>
    </submittedName>
</protein>
<dbReference type="HOGENOM" id="CLU_1588998_0_0_1"/>
<keyword evidence="3" id="KW-1185">Reference proteome</keyword>
<sequence length="168" mass="18181">MGSVAAEAECGAAYGADPRPGLHPPRRAAAGGGHVPAGVDGRRRVVPRGDGPGAADEEARCAEVQLRRRTSAAPPASSTANPPATAPEMDRTWIQGRQFTSAYMEGVKQFMKFDGQNLYLMVRHQELVQKLSPRFSLSGQLKYHIFEKCWAAGELQEISDTDRSSTSR</sequence>
<dbReference type="Proteomes" id="UP000006038">
    <property type="component" value="Chromosome 10"/>
</dbReference>
<feature type="compositionally biased region" description="Low complexity" evidence="1">
    <location>
        <begin position="71"/>
        <end position="87"/>
    </location>
</feature>
<organism evidence="2">
    <name type="scientific">Oryza brachyantha</name>
    <name type="common">malo sina</name>
    <dbReference type="NCBI Taxonomy" id="4533"/>
    <lineage>
        <taxon>Eukaryota</taxon>
        <taxon>Viridiplantae</taxon>
        <taxon>Streptophyta</taxon>
        <taxon>Embryophyta</taxon>
        <taxon>Tracheophyta</taxon>
        <taxon>Spermatophyta</taxon>
        <taxon>Magnoliopsida</taxon>
        <taxon>Liliopsida</taxon>
        <taxon>Poales</taxon>
        <taxon>Poaceae</taxon>
        <taxon>BOP clade</taxon>
        <taxon>Oryzoideae</taxon>
        <taxon>Oryzeae</taxon>
        <taxon>Oryzinae</taxon>
        <taxon>Oryza</taxon>
    </lineage>
</organism>
<dbReference type="Gramene" id="OB10G13430.1">
    <property type="protein sequence ID" value="OB10G13430.1"/>
    <property type="gene ID" value="OB10G13430"/>
</dbReference>
<evidence type="ECO:0000313" key="2">
    <source>
        <dbReference type="EnsemblPlants" id="OB10G13430.1"/>
    </source>
</evidence>
<proteinExistence type="predicted"/>